<dbReference type="GO" id="GO:0000455">
    <property type="term" value="P:enzyme-directed rRNA pseudouridine synthesis"/>
    <property type="evidence" value="ECO:0007669"/>
    <property type="project" value="TreeGrafter"/>
</dbReference>
<dbReference type="OrthoDB" id="9807829at2"/>
<dbReference type="CDD" id="cd02869">
    <property type="entry name" value="PseudoU_synth_RluA_like"/>
    <property type="match status" value="1"/>
</dbReference>
<comment type="catalytic activity">
    <reaction evidence="4">
        <text>uridine(1911/1915/1917) in 23S rRNA = pseudouridine(1911/1915/1917) in 23S rRNA</text>
        <dbReference type="Rhea" id="RHEA:42524"/>
        <dbReference type="Rhea" id="RHEA-COMP:10097"/>
        <dbReference type="Rhea" id="RHEA-COMP:10098"/>
        <dbReference type="ChEBI" id="CHEBI:65314"/>
        <dbReference type="ChEBI" id="CHEBI:65315"/>
        <dbReference type="EC" id="5.4.99.23"/>
    </reaction>
</comment>
<gene>
    <name evidence="10" type="ORF">DX908_11645</name>
</gene>
<keyword evidence="3 8" id="KW-0413">Isomerase</keyword>
<dbReference type="CDD" id="cd00165">
    <property type="entry name" value="S4"/>
    <property type="match status" value="1"/>
</dbReference>
<dbReference type="Proteomes" id="UP000264589">
    <property type="component" value="Unassembled WGS sequence"/>
</dbReference>
<dbReference type="EMBL" id="QUQO01000001">
    <property type="protein sequence ID" value="RFB06450.1"/>
    <property type="molecule type" value="Genomic_DNA"/>
</dbReference>
<feature type="active site" evidence="6">
    <location>
        <position position="156"/>
    </location>
</feature>
<dbReference type="PROSITE" id="PS50889">
    <property type="entry name" value="S4"/>
    <property type="match status" value="1"/>
</dbReference>
<name>A0A371RLX1_9PROT</name>
<evidence type="ECO:0000256" key="2">
    <source>
        <dbReference type="ARBA" id="ARBA00022884"/>
    </source>
</evidence>
<dbReference type="AlphaFoldDB" id="A0A371RLX1"/>
<dbReference type="SUPFAM" id="SSF55120">
    <property type="entry name" value="Pseudouridine synthase"/>
    <property type="match status" value="1"/>
</dbReference>
<comment type="caution">
    <text evidence="10">The sequence shown here is derived from an EMBL/GenBank/DDBJ whole genome shotgun (WGS) entry which is preliminary data.</text>
</comment>
<dbReference type="InterPro" id="IPR020103">
    <property type="entry name" value="PsdUridine_synth_cat_dom_sf"/>
</dbReference>
<evidence type="ECO:0000256" key="4">
    <source>
        <dbReference type="ARBA" id="ARBA00036882"/>
    </source>
</evidence>
<dbReference type="FunFam" id="3.30.2350.10:FF:000006">
    <property type="entry name" value="Pseudouridine synthase"/>
    <property type="match status" value="1"/>
</dbReference>
<accession>A0A371RLX1</accession>
<evidence type="ECO:0000256" key="8">
    <source>
        <dbReference type="RuleBase" id="RU362028"/>
    </source>
</evidence>
<evidence type="ECO:0000256" key="7">
    <source>
        <dbReference type="PROSITE-ProRule" id="PRU00182"/>
    </source>
</evidence>
<dbReference type="PANTHER" id="PTHR21600">
    <property type="entry name" value="MITOCHONDRIAL RNA PSEUDOURIDINE SYNTHASE"/>
    <property type="match status" value="1"/>
</dbReference>
<dbReference type="InterPro" id="IPR006145">
    <property type="entry name" value="PsdUridine_synth_RsuA/RluA"/>
</dbReference>
<evidence type="ECO:0000256" key="5">
    <source>
        <dbReference type="ARBA" id="ARBA00056072"/>
    </source>
</evidence>
<organism evidence="10 11">
    <name type="scientific">Parvularcula marina</name>
    <dbReference type="NCBI Taxonomy" id="2292771"/>
    <lineage>
        <taxon>Bacteria</taxon>
        <taxon>Pseudomonadati</taxon>
        <taxon>Pseudomonadota</taxon>
        <taxon>Alphaproteobacteria</taxon>
        <taxon>Parvularculales</taxon>
        <taxon>Parvularculaceae</taxon>
        <taxon>Parvularcula</taxon>
    </lineage>
</organism>
<dbReference type="EC" id="5.4.99.-" evidence="8"/>
<keyword evidence="11" id="KW-1185">Reference proteome</keyword>
<dbReference type="InterPro" id="IPR050188">
    <property type="entry name" value="RluA_PseudoU_synthase"/>
</dbReference>
<sequence>MAFDIKRRPAHLPFPMTDDLTFTVGPEDAGARLDKWISDQTDAFSRARVKAMIEGGALSRDGEVFADPKWKLREGEVFTLLPPPPEDPTPKPQDIPLDVLFEDGDLIVINKPAGLVVHPAAGNWSGTLVNALLYHCGDTLSGIGGVIRPGIVHRLDKETSGVMVVAKNDRAHQGLSEQWQTHDIERAYLAIVHGSPRPTMGTIDWPLARSSGDRKKMAVVGFDRPEGKEATTHFKRIEPYGIGRAKLEGDAIASLIECRLETGRTHQIRVHMSHIGHPLVGDPLYGRPGIPGLRPSDEAAEKALAVVAKFKRQALHAAILGFEHPLTGEELRFETDPPKDFEKLRDVLRQL</sequence>
<dbReference type="InterPro" id="IPR006224">
    <property type="entry name" value="PsdUridine_synth_RluA-like_CS"/>
</dbReference>
<keyword evidence="2 7" id="KW-0694">RNA-binding</keyword>
<dbReference type="FunCoup" id="A0A371RLX1">
    <property type="interactions" value="597"/>
</dbReference>
<dbReference type="InterPro" id="IPR006225">
    <property type="entry name" value="PsdUridine_synth_RluC/D"/>
</dbReference>
<dbReference type="GO" id="GO:0003723">
    <property type="term" value="F:RNA binding"/>
    <property type="evidence" value="ECO:0007669"/>
    <property type="project" value="UniProtKB-KW"/>
</dbReference>
<dbReference type="PROSITE" id="PS01129">
    <property type="entry name" value="PSI_RLU"/>
    <property type="match status" value="1"/>
</dbReference>
<evidence type="ECO:0000256" key="3">
    <source>
        <dbReference type="ARBA" id="ARBA00023235"/>
    </source>
</evidence>
<dbReference type="NCBIfam" id="TIGR00005">
    <property type="entry name" value="rluA_subfam"/>
    <property type="match status" value="1"/>
</dbReference>
<reference evidence="10 11" key="1">
    <citation type="submission" date="2018-08" db="EMBL/GenBank/DDBJ databases">
        <title>Parvularcula sp. SM1705, isolated from surface water of the South Sea China.</title>
        <authorList>
            <person name="Sun L."/>
        </authorList>
    </citation>
    <scope>NUCLEOTIDE SEQUENCE [LARGE SCALE GENOMIC DNA]</scope>
    <source>
        <strain evidence="10 11">SM1705</strain>
    </source>
</reference>
<dbReference type="InterPro" id="IPR036986">
    <property type="entry name" value="S4_RNA-bd_sf"/>
</dbReference>
<comment type="similarity">
    <text evidence="1 8">Belongs to the pseudouridine synthase RluA family.</text>
</comment>
<dbReference type="InParanoid" id="A0A371RLX1"/>
<protein>
    <recommendedName>
        <fullName evidence="8">Pseudouridine synthase</fullName>
        <ecNumber evidence="8">5.4.99.-</ecNumber>
    </recommendedName>
</protein>
<evidence type="ECO:0000259" key="9">
    <source>
        <dbReference type="Pfam" id="PF00849"/>
    </source>
</evidence>
<comment type="catalytic activity">
    <reaction evidence="8">
        <text>a uridine in RNA = a pseudouridine in RNA</text>
        <dbReference type="Rhea" id="RHEA:48348"/>
        <dbReference type="Rhea" id="RHEA-COMP:12068"/>
        <dbReference type="Rhea" id="RHEA-COMP:12069"/>
        <dbReference type="ChEBI" id="CHEBI:65314"/>
        <dbReference type="ChEBI" id="CHEBI:65315"/>
    </reaction>
</comment>
<dbReference type="SUPFAM" id="SSF55174">
    <property type="entry name" value="Alpha-L RNA-binding motif"/>
    <property type="match status" value="1"/>
</dbReference>
<dbReference type="GO" id="GO:0160140">
    <property type="term" value="F:23S rRNA pseudouridine(1911/1915/1917) synthase activity"/>
    <property type="evidence" value="ECO:0007669"/>
    <property type="project" value="UniProtKB-EC"/>
</dbReference>
<dbReference type="Gene3D" id="3.10.290.10">
    <property type="entry name" value="RNA-binding S4 domain"/>
    <property type="match status" value="1"/>
</dbReference>
<evidence type="ECO:0000256" key="6">
    <source>
        <dbReference type="PIRSR" id="PIRSR606225-1"/>
    </source>
</evidence>
<evidence type="ECO:0000313" key="11">
    <source>
        <dbReference type="Proteomes" id="UP000264589"/>
    </source>
</evidence>
<dbReference type="Pfam" id="PF00849">
    <property type="entry name" value="PseudoU_synth_2"/>
    <property type="match status" value="1"/>
</dbReference>
<comment type="function">
    <text evidence="5">Responsible for synthesis of pseudouridine from uracil at positions 1911, 1915 and 1917 in 23S ribosomal RNA.</text>
</comment>
<evidence type="ECO:0000313" key="10">
    <source>
        <dbReference type="EMBL" id="RFB06450.1"/>
    </source>
</evidence>
<dbReference type="PANTHER" id="PTHR21600:SF44">
    <property type="entry name" value="RIBOSOMAL LARGE SUBUNIT PSEUDOURIDINE SYNTHASE D"/>
    <property type="match status" value="1"/>
</dbReference>
<evidence type="ECO:0000256" key="1">
    <source>
        <dbReference type="ARBA" id="ARBA00010876"/>
    </source>
</evidence>
<feature type="domain" description="Pseudouridine synthase RsuA/RluA-like" evidence="9">
    <location>
        <begin position="105"/>
        <end position="274"/>
    </location>
</feature>
<proteinExistence type="inferred from homology"/>
<dbReference type="Gene3D" id="3.30.2350.10">
    <property type="entry name" value="Pseudouridine synthase"/>
    <property type="match status" value="1"/>
</dbReference>